<evidence type="ECO:0000256" key="3">
    <source>
        <dbReference type="PIRSR" id="PIRSR000103-1"/>
    </source>
</evidence>
<dbReference type="InterPro" id="IPR029154">
    <property type="entry name" value="HIBADH-like_NADP-bd"/>
</dbReference>
<evidence type="ECO:0000259" key="4">
    <source>
        <dbReference type="Pfam" id="PF03446"/>
    </source>
</evidence>
<protein>
    <submittedName>
        <fullName evidence="6">3-hydroxyisobutyrate dehydrogenase</fullName>
    </submittedName>
</protein>
<dbReference type="OrthoDB" id="9786703at2"/>
<dbReference type="STRING" id="425514.SAMN05443550_10332"/>
<dbReference type="AlphaFoldDB" id="A0A1H4AM54"/>
<dbReference type="Proteomes" id="UP000198850">
    <property type="component" value="Unassembled WGS sequence"/>
</dbReference>
<dbReference type="GO" id="GO:0016491">
    <property type="term" value="F:oxidoreductase activity"/>
    <property type="evidence" value="ECO:0007669"/>
    <property type="project" value="UniProtKB-KW"/>
</dbReference>
<dbReference type="Gene3D" id="3.40.50.720">
    <property type="entry name" value="NAD(P)-binding Rossmann-like Domain"/>
    <property type="match status" value="1"/>
</dbReference>
<feature type="active site" evidence="3">
    <location>
        <position position="176"/>
    </location>
</feature>
<gene>
    <name evidence="6" type="ORF">SAMN05443550_10332</name>
</gene>
<dbReference type="SUPFAM" id="SSF48179">
    <property type="entry name" value="6-phosphogluconate dehydrogenase C-terminal domain-like"/>
    <property type="match status" value="1"/>
</dbReference>
<dbReference type="InterPro" id="IPR006115">
    <property type="entry name" value="6PGDH_NADP-bd"/>
</dbReference>
<proteinExistence type="predicted"/>
<organism evidence="6 7">
    <name type="scientific">Pedobacter hartonius</name>
    <dbReference type="NCBI Taxonomy" id="425514"/>
    <lineage>
        <taxon>Bacteria</taxon>
        <taxon>Pseudomonadati</taxon>
        <taxon>Bacteroidota</taxon>
        <taxon>Sphingobacteriia</taxon>
        <taxon>Sphingobacteriales</taxon>
        <taxon>Sphingobacteriaceae</taxon>
        <taxon>Pedobacter</taxon>
    </lineage>
</organism>
<dbReference type="InterPro" id="IPR013328">
    <property type="entry name" value="6PGD_dom2"/>
</dbReference>
<evidence type="ECO:0000256" key="1">
    <source>
        <dbReference type="ARBA" id="ARBA00023002"/>
    </source>
</evidence>
<dbReference type="Pfam" id="PF03446">
    <property type="entry name" value="NAD_binding_2"/>
    <property type="match status" value="1"/>
</dbReference>
<reference evidence="6 7" key="1">
    <citation type="submission" date="2016-10" db="EMBL/GenBank/DDBJ databases">
        <authorList>
            <person name="de Groot N.N."/>
        </authorList>
    </citation>
    <scope>NUCLEOTIDE SEQUENCE [LARGE SCALE GENOMIC DNA]</scope>
    <source>
        <strain evidence="6 7">DSM 19033</strain>
    </source>
</reference>
<evidence type="ECO:0000259" key="5">
    <source>
        <dbReference type="Pfam" id="PF14833"/>
    </source>
</evidence>
<evidence type="ECO:0000313" key="6">
    <source>
        <dbReference type="EMBL" id="SEA37039.1"/>
    </source>
</evidence>
<evidence type="ECO:0000313" key="7">
    <source>
        <dbReference type="Proteomes" id="UP000198850"/>
    </source>
</evidence>
<dbReference type="InterPro" id="IPR015815">
    <property type="entry name" value="HIBADH-related"/>
</dbReference>
<dbReference type="RefSeq" id="WP_090555709.1">
    <property type="nucleotide sequence ID" value="NZ_FNRA01000003.1"/>
</dbReference>
<keyword evidence="1" id="KW-0560">Oxidoreductase</keyword>
<feature type="domain" description="3-hydroxyisobutyrate dehydrogenase-like NAD-binding" evidence="5">
    <location>
        <begin position="170"/>
        <end position="286"/>
    </location>
</feature>
<keyword evidence="2" id="KW-0520">NAD</keyword>
<keyword evidence="7" id="KW-1185">Reference proteome</keyword>
<dbReference type="InterPro" id="IPR036291">
    <property type="entry name" value="NAD(P)-bd_dom_sf"/>
</dbReference>
<dbReference type="PANTHER" id="PTHR43580">
    <property type="entry name" value="OXIDOREDUCTASE GLYR1-RELATED"/>
    <property type="match status" value="1"/>
</dbReference>
<dbReference type="GO" id="GO:0051287">
    <property type="term" value="F:NAD binding"/>
    <property type="evidence" value="ECO:0007669"/>
    <property type="project" value="InterPro"/>
</dbReference>
<dbReference type="Gene3D" id="1.10.1040.10">
    <property type="entry name" value="N-(1-d-carboxylethyl)-l-norvaline Dehydrogenase, domain 2"/>
    <property type="match status" value="1"/>
</dbReference>
<sequence length="289" mass="30721">MSVKLNIGWIGLGNMGTPMVKNLVKAGFEVTVYNRSAAKSEALSKEIQVGVAYSPAELLATSDVIITMLSDDNAVKELYERADGIFSAHPGRELTIVDMSTVSPETTKYLAGLCAEKGISYLDAPVAGSVKPAEEAQLVIMVGGDEKIYEKVKPAFDALGRMSVYLGENGKANVAKLSVNLLLGIVDQGLAEAVIFARKNGLSAELLLPLINASAVGCGVTKMKTDNILNNDFKPAFALKLLAKDIRLATENGMDTPVGKSLHTTLQSATAKGYGDQDMIAVFKYLSEN</sequence>
<name>A0A1H4AM54_9SPHI</name>
<dbReference type="PIRSF" id="PIRSF000103">
    <property type="entry name" value="HIBADH"/>
    <property type="match status" value="1"/>
</dbReference>
<dbReference type="GO" id="GO:0050661">
    <property type="term" value="F:NADP binding"/>
    <property type="evidence" value="ECO:0007669"/>
    <property type="project" value="InterPro"/>
</dbReference>
<feature type="domain" description="6-phosphogluconate dehydrogenase NADP-binding" evidence="4">
    <location>
        <begin position="6"/>
        <end position="167"/>
    </location>
</feature>
<accession>A0A1H4AM54</accession>
<dbReference type="InterPro" id="IPR051265">
    <property type="entry name" value="HIBADH-related_NP60_sf"/>
</dbReference>
<evidence type="ECO:0000256" key="2">
    <source>
        <dbReference type="ARBA" id="ARBA00023027"/>
    </source>
</evidence>
<dbReference type="PANTHER" id="PTHR43580:SF2">
    <property type="entry name" value="CYTOKINE-LIKE NUCLEAR FACTOR N-PAC"/>
    <property type="match status" value="1"/>
</dbReference>
<dbReference type="Pfam" id="PF14833">
    <property type="entry name" value="NAD_binding_11"/>
    <property type="match status" value="1"/>
</dbReference>
<dbReference type="SUPFAM" id="SSF51735">
    <property type="entry name" value="NAD(P)-binding Rossmann-fold domains"/>
    <property type="match status" value="1"/>
</dbReference>
<dbReference type="EMBL" id="FNRA01000003">
    <property type="protein sequence ID" value="SEA37039.1"/>
    <property type="molecule type" value="Genomic_DNA"/>
</dbReference>
<dbReference type="InterPro" id="IPR008927">
    <property type="entry name" value="6-PGluconate_DH-like_C_sf"/>
</dbReference>